<name>A0ABT5KXB2_9ALTE</name>
<gene>
    <name evidence="1" type="ORF">OIK42_01415</name>
</gene>
<dbReference type="EMBL" id="JAQQXP010000001">
    <property type="protein sequence ID" value="MDC8829409.1"/>
    <property type="molecule type" value="Genomic_DNA"/>
</dbReference>
<sequence length="312" mass="35375">MAKRPDLLLYIASLYLLQIIALPVLASQPSELYQQRLDVQVRFDNRSDRPDRYQYRVRYYPQINMTNQWSLHSFVVTGDDFSSSHNTFGEQDSEQLAIRRLYVRRINPSGKTEFGVIPTYKGRVSATGMSKDGWFQGIRHVYQPNSDQQFEIVAGAINDTNPDRALSLSNKLNLLELEYTARLNDVYSMEFGLERITGGNYVRGELRVQQSVNHVWFFELIHRADEADNKVVIGLDGTLSLASYPVDLYAYYAYVSAGFGLRAELTEDYLGTGHGGSVEVSGALPGTAIGWFSRVDMVDSTKRFLLGVKYAF</sequence>
<dbReference type="RefSeq" id="WP_273637773.1">
    <property type="nucleotide sequence ID" value="NZ_JAQQXP010000001.1"/>
</dbReference>
<comment type="caution">
    <text evidence="1">The sequence shown here is derived from an EMBL/GenBank/DDBJ whole genome shotgun (WGS) entry which is preliminary data.</text>
</comment>
<keyword evidence="2" id="KW-1185">Reference proteome</keyword>
<reference evidence="1 2" key="1">
    <citation type="submission" date="2022-10" db="EMBL/GenBank/DDBJ databases">
        <title>Alteromonas sp. chi3 Genome sequencing.</title>
        <authorList>
            <person name="Park S."/>
        </authorList>
    </citation>
    <scope>NUCLEOTIDE SEQUENCE [LARGE SCALE GENOMIC DNA]</scope>
    <source>
        <strain evidence="2">chi3</strain>
    </source>
</reference>
<evidence type="ECO:0000313" key="1">
    <source>
        <dbReference type="EMBL" id="MDC8829409.1"/>
    </source>
</evidence>
<evidence type="ECO:0008006" key="3">
    <source>
        <dbReference type="Google" id="ProtNLM"/>
    </source>
</evidence>
<organism evidence="1 2">
    <name type="scientific">Alteromonas gilva</name>
    <dbReference type="NCBI Taxonomy" id="2987522"/>
    <lineage>
        <taxon>Bacteria</taxon>
        <taxon>Pseudomonadati</taxon>
        <taxon>Pseudomonadota</taxon>
        <taxon>Gammaproteobacteria</taxon>
        <taxon>Alteromonadales</taxon>
        <taxon>Alteromonadaceae</taxon>
        <taxon>Alteromonas/Salinimonas group</taxon>
        <taxon>Alteromonas</taxon>
    </lineage>
</organism>
<evidence type="ECO:0000313" key="2">
    <source>
        <dbReference type="Proteomes" id="UP001218788"/>
    </source>
</evidence>
<protein>
    <recommendedName>
        <fullName evidence="3">Porin</fullName>
    </recommendedName>
</protein>
<proteinExistence type="predicted"/>
<dbReference type="Proteomes" id="UP001218788">
    <property type="component" value="Unassembled WGS sequence"/>
</dbReference>
<accession>A0ABT5KXB2</accession>